<dbReference type="InterPro" id="IPR049326">
    <property type="entry name" value="Rhodopsin_dom_fungi"/>
</dbReference>
<proteinExistence type="inferred from homology"/>
<keyword evidence="3 6" id="KW-1133">Transmembrane helix</keyword>
<feature type="transmembrane region" description="Helical" evidence="6">
    <location>
        <begin position="77"/>
        <end position="95"/>
    </location>
</feature>
<name>A0A1L7X035_9HELO</name>
<comment type="similarity">
    <text evidence="5">Belongs to the SAT4 family.</text>
</comment>
<protein>
    <recommendedName>
        <fullName evidence="7">Rhodopsin domain-containing protein</fullName>
    </recommendedName>
</protein>
<feature type="domain" description="Rhodopsin" evidence="7">
    <location>
        <begin position="47"/>
        <end position="246"/>
    </location>
</feature>
<dbReference type="InterPro" id="IPR052337">
    <property type="entry name" value="SAT4-like"/>
</dbReference>
<keyword evidence="4 6" id="KW-0472">Membrane</keyword>
<organism evidence="8 9">
    <name type="scientific">Phialocephala subalpina</name>
    <dbReference type="NCBI Taxonomy" id="576137"/>
    <lineage>
        <taxon>Eukaryota</taxon>
        <taxon>Fungi</taxon>
        <taxon>Dikarya</taxon>
        <taxon>Ascomycota</taxon>
        <taxon>Pezizomycotina</taxon>
        <taxon>Leotiomycetes</taxon>
        <taxon>Helotiales</taxon>
        <taxon>Mollisiaceae</taxon>
        <taxon>Phialocephala</taxon>
        <taxon>Phialocephala fortinii species complex</taxon>
    </lineage>
</organism>
<feature type="transmembrane region" description="Helical" evidence="6">
    <location>
        <begin position="147"/>
        <end position="172"/>
    </location>
</feature>
<evidence type="ECO:0000313" key="8">
    <source>
        <dbReference type="EMBL" id="CZR58381.1"/>
    </source>
</evidence>
<evidence type="ECO:0000256" key="5">
    <source>
        <dbReference type="ARBA" id="ARBA00038359"/>
    </source>
</evidence>
<evidence type="ECO:0000256" key="2">
    <source>
        <dbReference type="ARBA" id="ARBA00022692"/>
    </source>
</evidence>
<feature type="transmembrane region" description="Helical" evidence="6">
    <location>
        <begin position="226"/>
        <end position="245"/>
    </location>
</feature>
<dbReference type="GO" id="GO:0016020">
    <property type="term" value="C:membrane"/>
    <property type="evidence" value="ECO:0007669"/>
    <property type="project" value="UniProtKB-SubCell"/>
</dbReference>
<dbReference type="PANTHER" id="PTHR33048:SF123">
    <property type="entry name" value="INTEGRAL MEMBRANE PROTEIN"/>
    <property type="match status" value="1"/>
</dbReference>
<dbReference type="Pfam" id="PF20684">
    <property type="entry name" value="Fung_rhodopsin"/>
    <property type="match status" value="1"/>
</dbReference>
<feature type="transmembrane region" description="Helical" evidence="6">
    <location>
        <begin position="107"/>
        <end position="127"/>
    </location>
</feature>
<evidence type="ECO:0000256" key="6">
    <source>
        <dbReference type="SAM" id="Phobius"/>
    </source>
</evidence>
<evidence type="ECO:0000256" key="3">
    <source>
        <dbReference type="ARBA" id="ARBA00022989"/>
    </source>
</evidence>
<feature type="transmembrane region" description="Helical" evidence="6">
    <location>
        <begin position="12"/>
        <end position="34"/>
    </location>
</feature>
<evidence type="ECO:0000256" key="1">
    <source>
        <dbReference type="ARBA" id="ARBA00004141"/>
    </source>
</evidence>
<sequence>MATSTNTEDIASSVIICSAVMISLTTFCIGIRFYTRFLVTDGRGWDDQTRYGLGRHISTVSSEDLVTFLKYNFAAELAYIFSFVASKLAFVFFYLKIFPTKRLRYSSYVLASILVAELIEETAVVLSQCAPLPKAWNPELPGKCLNLLTFFYVSFGIKLATDIALFCLPIPMLGKLKIGFGRKIGVIFMFSLGLLVCIISIIRVTFLKNTSTDISFILPPELNWSIIEVCSLVICACIPTFRAFLSLFPCISRLLDLSTQQSKFSNPQRGSSYRLESLDRRTKADNFARSNIIATMAGSANNESQVEILQEDGKYGIKVTTNVRIDHSNRDKDRDSEPTFIFDNNV</sequence>
<evidence type="ECO:0000256" key="4">
    <source>
        <dbReference type="ARBA" id="ARBA00023136"/>
    </source>
</evidence>
<keyword evidence="2 6" id="KW-0812">Transmembrane</keyword>
<comment type="subcellular location">
    <subcellularLocation>
        <location evidence="1">Membrane</location>
        <topology evidence="1">Multi-pass membrane protein</topology>
    </subcellularLocation>
</comment>
<keyword evidence="9" id="KW-1185">Reference proteome</keyword>
<gene>
    <name evidence="8" type="ORF">PAC_08273</name>
</gene>
<evidence type="ECO:0000259" key="7">
    <source>
        <dbReference type="Pfam" id="PF20684"/>
    </source>
</evidence>
<dbReference type="PANTHER" id="PTHR33048">
    <property type="entry name" value="PTH11-LIKE INTEGRAL MEMBRANE PROTEIN (AFU_ORTHOLOGUE AFUA_5G11245)"/>
    <property type="match status" value="1"/>
</dbReference>
<feature type="transmembrane region" description="Helical" evidence="6">
    <location>
        <begin position="184"/>
        <end position="206"/>
    </location>
</feature>
<reference evidence="8 9" key="1">
    <citation type="submission" date="2016-03" db="EMBL/GenBank/DDBJ databases">
        <authorList>
            <person name="Ploux O."/>
        </authorList>
    </citation>
    <scope>NUCLEOTIDE SEQUENCE [LARGE SCALE GENOMIC DNA]</scope>
    <source>
        <strain evidence="8 9">UAMH 11012</strain>
    </source>
</reference>
<accession>A0A1L7X035</accession>
<dbReference type="Proteomes" id="UP000184330">
    <property type="component" value="Unassembled WGS sequence"/>
</dbReference>
<dbReference type="AlphaFoldDB" id="A0A1L7X035"/>
<dbReference type="OrthoDB" id="5413793at2759"/>
<evidence type="ECO:0000313" key="9">
    <source>
        <dbReference type="Proteomes" id="UP000184330"/>
    </source>
</evidence>
<dbReference type="EMBL" id="FJOG01000011">
    <property type="protein sequence ID" value="CZR58381.1"/>
    <property type="molecule type" value="Genomic_DNA"/>
</dbReference>